<keyword evidence="3 6" id="KW-0812">Transmembrane</keyword>
<evidence type="ECO:0000256" key="4">
    <source>
        <dbReference type="ARBA" id="ARBA00022989"/>
    </source>
</evidence>
<feature type="transmembrane region" description="Helical" evidence="6">
    <location>
        <begin position="21"/>
        <end position="44"/>
    </location>
</feature>
<keyword evidence="8" id="KW-1185">Reference proteome</keyword>
<feature type="transmembrane region" description="Helical" evidence="6">
    <location>
        <begin position="152"/>
        <end position="172"/>
    </location>
</feature>
<dbReference type="Proteomes" id="UP000252792">
    <property type="component" value="Unassembled WGS sequence"/>
</dbReference>
<name>A0A366JA50_9GAMM</name>
<keyword evidence="2" id="KW-1003">Cell membrane</keyword>
<feature type="transmembrane region" description="Helical" evidence="6">
    <location>
        <begin position="362"/>
        <end position="381"/>
    </location>
</feature>
<comment type="subcellular location">
    <subcellularLocation>
        <location evidence="1">Cell membrane</location>
        <topology evidence="1">Multi-pass membrane protein</topology>
    </subcellularLocation>
</comment>
<dbReference type="GO" id="GO:0005886">
    <property type="term" value="C:plasma membrane"/>
    <property type="evidence" value="ECO:0007669"/>
    <property type="project" value="UniProtKB-SubCell"/>
</dbReference>
<feature type="transmembrane region" description="Helical" evidence="6">
    <location>
        <begin position="387"/>
        <end position="406"/>
    </location>
</feature>
<feature type="transmembrane region" description="Helical" evidence="6">
    <location>
        <begin position="178"/>
        <end position="200"/>
    </location>
</feature>
<evidence type="ECO:0000256" key="2">
    <source>
        <dbReference type="ARBA" id="ARBA00022475"/>
    </source>
</evidence>
<evidence type="ECO:0000256" key="3">
    <source>
        <dbReference type="ARBA" id="ARBA00022692"/>
    </source>
</evidence>
<dbReference type="OrthoDB" id="103403at2"/>
<feature type="transmembrane region" description="Helical" evidence="6">
    <location>
        <begin position="90"/>
        <end position="116"/>
    </location>
</feature>
<feature type="transmembrane region" description="Helical" evidence="6">
    <location>
        <begin position="327"/>
        <end position="350"/>
    </location>
</feature>
<dbReference type="PANTHER" id="PTHR30250:SF11">
    <property type="entry name" value="O-ANTIGEN TRANSPORTER-RELATED"/>
    <property type="match status" value="1"/>
</dbReference>
<evidence type="ECO:0000256" key="1">
    <source>
        <dbReference type="ARBA" id="ARBA00004651"/>
    </source>
</evidence>
<dbReference type="AlphaFoldDB" id="A0A366JA50"/>
<organism evidence="7 8">
    <name type="scientific">Marinomonas rhizomae</name>
    <dbReference type="NCBI Taxonomy" id="491948"/>
    <lineage>
        <taxon>Bacteria</taxon>
        <taxon>Pseudomonadati</taxon>
        <taxon>Pseudomonadota</taxon>
        <taxon>Gammaproteobacteria</taxon>
        <taxon>Oceanospirillales</taxon>
        <taxon>Oceanospirillaceae</taxon>
        <taxon>Marinomonas</taxon>
    </lineage>
</organism>
<evidence type="ECO:0000313" key="7">
    <source>
        <dbReference type="EMBL" id="RBP83249.1"/>
    </source>
</evidence>
<feature type="transmembrane region" description="Helical" evidence="6">
    <location>
        <begin position="294"/>
        <end position="315"/>
    </location>
</feature>
<gene>
    <name evidence="7" type="ORF">DFP80_107228</name>
</gene>
<evidence type="ECO:0000313" key="8">
    <source>
        <dbReference type="Proteomes" id="UP000252792"/>
    </source>
</evidence>
<feature type="transmembrane region" description="Helical" evidence="6">
    <location>
        <begin position="265"/>
        <end position="282"/>
    </location>
</feature>
<protein>
    <submittedName>
        <fullName evidence="7">PST family polysaccharide transporter</fullName>
    </submittedName>
</protein>
<proteinExistence type="predicted"/>
<keyword evidence="5 6" id="KW-0472">Membrane</keyword>
<dbReference type="EMBL" id="QNSE01000007">
    <property type="protein sequence ID" value="RBP83249.1"/>
    <property type="molecule type" value="Genomic_DNA"/>
</dbReference>
<accession>A0A366JA50</accession>
<evidence type="ECO:0000256" key="5">
    <source>
        <dbReference type="ARBA" id="ARBA00023136"/>
    </source>
</evidence>
<comment type="caution">
    <text evidence="7">The sequence shown here is derived from an EMBL/GenBank/DDBJ whole genome shotgun (WGS) entry which is preliminary data.</text>
</comment>
<evidence type="ECO:0000256" key="6">
    <source>
        <dbReference type="SAM" id="Phobius"/>
    </source>
</evidence>
<dbReference type="InterPro" id="IPR050833">
    <property type="entry name" value="Poly_Biosynth_Transport"/>
</dbReference>
<reference evidence="7 8" key="1">
    <citation type="submission" date="2018-06" db="EMBL/GenBank/DDBJ databases">
        <title>Genomic Encyclopedia of Type Strains, Phase III (KMG-III): the genomes of soil and plant-associated and newly described type strains.</title>
        <authorList>
            <person name="Whitman W."/>
        </authorList>
    </citation>
    <scope>NUCLEOTIDE SEQUENCE [LARGE SCALE GENOMIC DNA]</scope>
    <source>
        <strain evidence="7 8">CECT 7377</strain>
    </source>
</reference>
<dbReference type="RefSeq" id="WP_113916799.1">
    <property type="nucleotide sequence ID" value="NZ_QNSE01000007.1"/>
</dbReference>
<dbReference type="InterPro" id="IPR002797">
    <property type="entry name" value="Polysacc_synth"/>
</dbReference>
<feature type="transmembrane region" description="Helical" evidence="6">
    <location>
        <begin position="122"/>
        <end position="145"/>
    </location>
</feature>
<sequence length="421" mass="48318">MIRRLINSEDKRRLVGNFFSLIVLRGFQFIIPLVTLPYLVRIIGLENFGMVNFALSLAMYFGAVIQFGFRVTATREIARNRGDKVKVSQIYSVTLMSSFLLAVISFIVFSLIVMIFDRFNQYFYLYLFSIMFVAFQSLFPIWFFQGMEKMKYITFLSLGANVIFLISLFVFVRQEDDFLLVPLLNAISALTTFLIAIFLVRKQFKVNFVRPRIQEIKSTYQNSHHAFVSQLAPNLYNNSAVFILGLFTNNSLVGLYTAATKVIDAVISFSYILSNTFLPYLSRNLQKHKLFQKIMLASGLVLTITTFIMAEWITIQLFSADNLDVATYIQGLAICIFLLFSTMTYGTNFLMLIGKDRIVKNITLYTSLAFFGIALLIIPFWGIWGAIATLVGARFTMAIFQFSFYIKYRHLEGNYMAPDCP</sequence>
<feature type="transmembrane region" description="Helical" evidence="6">
    <location>
        <begin position="50"/>
        <end position="69"/>
    </location>
</feature>
<dbReference type="PANTHER" id="PTHR30250">
    <property type="entry name" value="PST FAMILY PREDICTED COLANIC ACID TRANSPORTER"/>
    <property type="match status" value="1"/>
</dbReference>
<keyword evidence="4 6" id="KW-1133">Transmembrane helix</keyword>
<feature type="transmembrane region" description="Helical" evidence="6">
    <location>
        <begin position="240"/>
        <end position="259"/>
    </location>
</feature>
<dbReference type="Pfam" id="PF01943">
    <property type="entry name" value="Polysacc_synt"/>
    <property type="match status" value="1"/>
</dbReference>